<dbReference type="PANTHER" id="PTHR47676">
    <property type="entry name" value="OS01G0225100 PROTEIN"/>
    <property type="match status" value="1"/>
</dbReference>
<evidence type="ECO:0000313" key="3">
    <source>
        <dbReference type="EMBL" id="RZC79277.1"/>
    </source>
</evidence>
<feature type="compositionally biased region" description="Low complexity" evidence="1">
    <location>
        <begin position="74"/>
        <end position="102"/>
    </location>
</feature>
<dbReference type="InterPro" id="IPR002625">
    <property type="entry name" value="Smr_dom"/>
</dbReference>
<dbReference type="AlphaFoldDB" id="A0A4Y7L2U4"/>
<gene>
    <name evidence="3" type="ORF">C5167_003491</name>
</gene>
<feature type="region of interest" description="Disordered" evidence="1">
    <location>
        <begin position="66"/>
        <end position="102"/>
    </location>
</feature>
<dbReference type="InterPro" id="IPR036063">
    <property type="entry name" value="Smr_dom_sf"/>
</dbReference>
<evidence type="ECO:0000259" key="2">
    <source>
        <dbReference type="PROSITE" id="PS50828"/>
    </source>
</evidence>
<proteinExistence type="predicted"/>
<dbReference type="InterPro" id="IPR013899">
    <property type="entry name" value="DUF1771"/>
</dbReference>
<dbReference type="PROSITE" id="PS50828">
    <property type="entry name" value="SMR"/>
    <property type="match status" value="1"/>
</dbReference>
<dbReference type="InterPro" id="IPR056254">
    <property type="entry name" value="At5g58720/SDE5-like_UBA-like"/>
</dbReference>
<protein>
    <recommendedName>
        <fullName evidence="2">Smr domain-containing protein</fullName>
    </recommendedName>
</protein>
<feature type="region of interest" description="Disordered" evidence="1">
    <location>
        <begin position="1"/>
        <end position="21"/>
    </location>
</feature>
<accession>A0A4Y7L2U4</accession>
<dbReference type="InterPro" id="IPR055319">
    <property type="entry name" value="At5g58720-like"/>
</dbReference>
<organism evidence="3 4">
    <name type="scientific">Papaver somniferum</name>
    <name type="common">Opium poppy</name>
    <dbReference type="NCBI Taxonomy" id="3469"/>
    <lineage>
        <taxon>Eukaryota</taxon>
        <taxon>Viridiplantae</taxon>
        <taxon>Streptophyta</taxon>
        <taxon>Embryophyta</taxon>
        <taxon>Tracheophyta</taxon>
        <taxon>Spermatophyta</taxon>
        <taxon>Magnoliopsida</taxon>
        <taxon>Ranunculales</taxon>
        <taxon>Papaveraceae</taxon>
        <taxon>Papaveroideae</taxon>
        <taxon>Papaver</taxon>
    </lineage>
</organism>
<evidence type="ECO:0000313" key="4">
    <source>
        <dbReference type="Proteomes" id="UP000316621"/>
    </source>
</evidence>
<dbReference type="PANTHER" id="PTHR47676:SF1">
    <property type="entry name" value="SMR DOMAIN-CONTAINING PROTEIN"/>
    <property type="match status" value="1"/>
</dbReference>
<sequence length="524" mass="58031">MVRKKKKPQKVNGEGESKEERDVKCLAEAFSLVSLEEVNSAYKEAQGDSNKAAEILSDLMMNADNDSSRGGACSSSTSSSFFESSSNNSEERMTSSSSSSSEMFWESDIQRARDSSGMGFVDCKAKRVIATAGTVSGVLGKYYVRSSPLDKERGRGGGGGEQQHYNSPKWKNTCMVNGVSVGNEEAEQFLFSMLGDGCDLSMAVVRDVFCQCGYDVEKASDVLLDLSSSSYTECNFGKRGNLSNGYTADSSMRRYQVKGMSQTKYNLFGKESRESMPSLNRDCRAYSEVLLSVKESRAKPVTTESLPQVVLESLFNVPQSAEANPENMNFKNVVKKIESFGQKLGFHATGPAEPPDEVEYAKGEEYQVFREDARHHWEKMRLYHQKAATAFSRGEKDYAAYLSDQGRVENKMAREADKKASKQIFEAINKGIKNMITIDLHGQHVEQAIREVKVHLVFMMNTSSVQLLRVITGCGVGKGTVKQSVIRLAEKAGAEWKEENQGVVTIRVVGRRECDFLESDSDTE</sequence>
<dbReference type="Proteomes" id="UP000316621">
    <property type="component" value="Chromosome 9"/>
</dbReference>
<dbReference type="OMA" id="IPEQRTY"/>
<reference evidence="3 4" key="1">
    <citation type="journal article" date="2018" name="Science">
        <title>The opium poppy genome and morphinan production.</title>
        <authorList>
            <person name="Guo L."/>
            <person name="Winzer T."/>
            <person name="Yang X."/>
            <person name="Li Y."/>
            <person name="Ning Z."/>
            <person name="He Z."/>
            <person name="Teodor R."/>
            <person name="Lu Y."/>
            <person name="Bowser T.A."/>
            <person name="Graham I.A."/>
            <person name="Ye K."/>
        </authorList>
    </citation>
    <scope>NUCLEOTIDE SEQUENCE [LARGE SCALE GENOMIC DNA]</scope>
    <source>
        <strain evidence="4">cv. HN1</strain>
        <tissue evidence="3">Leaves</tissue>
    </source>
</reference>
<name>A0A4Y7L2U4_PAPSO</name>
<dbReference type="EMBL" id="CM010723">
    <property type="protein sequence ID" value="RZC79277.1"/>
    <property type="molecule type" value="Genomic_DNA"/>
</dbReference>
<dbReference type="Gene3D" id="3.30.1370.110">
    <property type="match status" value="1"/>
</dbReference>
<dbReference type="Gramene" id="RZC79277">
    <property type="protein sequence ID" value="RZC79277"/>
    <property type="gene ID" value="C5167_003491"/>
</dbReference>
<feature type="domain" description="Smr" evidence="2">
    <location>
        <begin position="438"/>
        <end position="509"/>
    </location>
</feature>
<evidence type="ECO:0000256" key="1">
    <source>
        <dbReference type="SAM" id="MobiDB-lite"/>
    </source>
</evidence>
<dbReference type="OrthoDB" id="3231855at2759"/>
<keyword evidence="4" id="KW-1185">Reference proteome</keyword>
<dbReference type="STRING" id="3469.A0A4Y7L2U4"/>
<dbReference type="Pfam" id="PF24767">
    <property type="entry name" value="UBA_At5g58720"/>
    <property type="match status" value="1"/>
</dbReference>
<dbReference type="SMART" id="SM00463">
    <property type="entry name" value="SMR"/>
    <property type="match status" value="1"/>
</dbReference>
<dbReference type="Pfam" id="PF08590">
    <property type="entry name" value="DUF1771"/>
    <property type="match status" value="1"/>
</dbReference>
<dbReference type="SMART" id="SM01162">
    <property type="entry name" value="DUF1771"/>
    <property type="match status" value="1"/>
</dbReference>
<dbReference type="SUPFAM" id="SSF160443">
    <property type="entry name" value="SMR domain-like"/>
    <property type="match status" value="1"/>
</dbReference>